<dbReference type="AlphaFoldDB" id="A0A0G4GCG6"/>
<feature type="region of interest" description="Disordered" evidence="2">
    <location>
        <begin position="513"/>
        <end position="535"/>
    </location>
</feature>
<feature type="compositionally biased region" description="Basic and acidic residues" evidence="2">
    <location>
        <begin position="948"/>
        <end position="966"/>
    </location>
</feature>
<dbReference type="GO" id="GO:0030688">
    <property type="term" value="C:preribosome, small subunit precursor"/>
    <property type="evidence" value="ECO:0007669"/>
    <property type="project" value="TreeGrafter"/>
</dbReference>
<name>A0A0G4GCG6_9ALVE</name>
<reference evidence="3" key="1">
    <citation type="submission" date="2014-11" db="EMBL/GenBank/DDBJ databases">
        <authorList>
            <person name="Otto D Thomas"/>
            <person name="Naeem Raeece"/>
        </authorList>
    </citation>
    <scope>NUCLEOTIDE SEQUENCE</scope>
</reference>
<feature type="compositionally biased region" description="Acidic residues" evidence="2">
    <location>
        <begin position="844"/>
        <end position="860"/>
    </location>
</feature>
<dbReference type="GO" id="GO:0005730">
    <property type="term" value="C:nucleolus"/>
    <property type="evidence" value="ECO:0007669"/>
    <property type="project" value="TreeGrafter"/>
</dbReference>
<dbReference type="EMBL" id="CDMZ01001073">
    <property type="protein sequence ID" value="CEM26709.1"/>
    <property type="molecule type" value="Genomic_DNA"/>
</dbReference>
<dbReference type="Gene3D" id="1.25.10.10">
    <property type="entry name" value="Leucine-rich Repeat Variant"/>
    <property type="match status" value="2"/>
</dbReference>
<feature type="region of interest" description="Disordered" evidence="2">
    <location>
        <begin position="192"/>
        <end position="227"/>
    </location>
</feature>
<feature type="compositionally biased region" description="Basic and acidic residues" evidence="2">
    <location>
        <begin position="829"/>
        <end position="843"/>
    </location>
</feature>
<dbReference type="InterPro" id="IPR011989">
    <property type="entry name" value="ARM-like"/>
</dbReference>
<feature type="region of interest" description="Disordered" evidence="2">
    <location>
        <begin position="254"/>
        <end position="279"/>
    </location>
</feature>
<feature type="compositionally biased region" description="Basic residues" evidence="2">
    <location>
        <begin position="927"/>
        <end position="936"/>
    </location>
</feature>
<dbReference type="SUPFAM" id="SSF48371">
    <property type="entry name" value="ARM repeat"/>
    <property type="match status" value="2"/>
</dbReference>
<dbReference type="GO" id="GO:0003723">
    <property type="term" value="F:RNA binding"/>
    <property type="evidence" value="ECO:0007669"/>
    <property type="project" value="InterPro"/>
</dbReference>
<dbReference type="PANTHER" id="PTHR13102">
    <property type="entry name" value="NUCLEOLAR PROTEIN 9"/>
    <property type="match status" value="1"/>
</dbReference>
<dbReference type="GO" id="GO:0000447">
    <property type="term" value="P:endonucleolytic cleavage in ITS1 to separate SSU-rRNA from 5.8S rRNA and LSU-rRNA from tricistronic rRNA transcript (SSU-rRNA, 5.8S rRNA, LSU-rRNA)"/>
    <property type="evidence" value="ECO:0007669"/>
    <property type="project" value="TreeGrafter"/>
</dbReference>
<sequence>MMKKPLKKKFQKHGPKGGYAKETGGGGRGLEKEKEHSSKRQEEINQLVEYLKHVCARVEGDEFESQEERALAVSQVIAEVLERGLELAQNQRASRLLEKLLLVIAGGGEEDKVQGHGVGAIRDLLLTMAQRERAEALAADLYASHVMQKVLDAVPRLIAKNGTDSPEGKGLTRAVCKLWDCLLGESGWEDAYGKDGASKDGASEEKQGEEGETEEGDDIEIPDAPEFSPSRCAGMMCHAKASHVFRALINTAQTVRSGRQAEPTKSKATEPTPPMRPSKAFTSRLLDTVTAVSRYVEEDEGGDPSGIVLDTGGSPAVQALLRAAASVGGKKGMSGSSGGKGRKRTDRLIRLLLPCCTDEPPAAGKKESGGERAEEQMERFVRSPVGSRVVEAAIEVAGEEVAGQLAGFFRPRIRPFSLDGRANFVVQRILQTPSICGEEFLREMISRLDFSQLISQRREGVVWRLLEACRRTQSSHREAFKALTAAVGVTTSAQFPFLWRALLSLSPAEVQRAQEEEAEGKADGGERRGQADGRPKNIFIQPVGCSILEALLHFPAAAVQPLTSSLKGLTLERHKETLIRLAKHPQGCRVLEAAVAPGSPLPAATIGRLIRRLEGRLADLAMHPTGSFAVAAAHEAAEVEQKKRMALELLKLGEELKERNYALWRRCKLSTYLDDMNDWEKQQAKGSKAAVGLPLLSLLSSSFSLPPPSLSLSLPPSMDWQIRRMLKLSTYLDDMNDWEKQQAKGSKAARLFEDILGGSEKKAGKGKTKESGGSKGSGEDSDGDNEEEEDEEDEEESAGKQKNKKANGALKGSPNGTALKSPNKIPKMAPEEKQKKDKRKRQEEEEEEEEEEGEEEEEESNERMDLAMSLLAQPKKSDDTSNTKKRKVENESEGSKSGKESKKQKEILAKNDKSLSEVFGILQDGGKKKKKKKVKKVKESDDSDSEPEEKSGKPQGGKECRKFMFS</sequence>
<feature type="region of interest" description="Disordered" evidence="2">
    <location>
        <begin position="760"/>
        <end position="966"/>
    </location>
</feature>
<feature type="region of interest" description="Disordered" evidence="2">
    <location>
        <begin position="1"/>
        <end position="41"/>
    </location>
</feature>
<proteinExistence type="predicted"/>
<dbReference type="Pfam" id="PF22493">
    <property type="entry name" value="PUF_NOP9"/>
    <property type="match status" value="1"/>
</dbReference>
<feature type="compositionally biased region" description="Basic and acidic residues" evidence="2">
    <location>
        <begin position="29"/>
        <end position="41"/>
    </location>
</feature>
<feature type="compositionally biased region" description="Basic and acidic residues" evidence="2">
    <location>
        <begin position="760"/>
        <end position="772"/>
    </location>
</feature>
<dbReference type="SMART" id="SM00025">
    <property type="entry name" value="Pumilio"/>
    <property type="match status" value="5"/>
</dbReference>
<evidence type="ECO:0000256" key="1">
    <source>
        <dbReference type="ARBA" id="ARBA00022737"/>
    </source>
</evidence>
<protein>
    <recommendedName>
        <fullName evidence="4">PUM-HD domain-containing protein</fullName>
    </recommendedName>
</protein>
<dbReference type="GO" id="GO:0000056">
    <property type="term" value="P:ribosomal small subunit export from nucleus"/>
    <property type="evidence" value="ECO:0007669"/>
    <property type="project" value="TreeGrafter"/>
</dbReference>
<organism evidence="3">
    <name type="scientific">Chromera velia CCMP2878</name>
    <dbReference type="NCBI Taxonomy" id="1169474"/>
    <lineage>
        <taxon>Eukaryota</taxon>
        <taxon>Sar</taxon>
        <taxon>Alveolata</taxon>
        <taxon>Colpodellida</taxon>
        <taxon>Chromeraceae</taxon>
        <taxon>Chromera</taxon>
    </lineage>
</organism>
<evidence type="ECO:0008006" key="4">
    <source>
        <dbReference type="Google" id="ProtNLM"/>
    </source>
</evidence>
<dbReference type="GO" id="GO:0030686">
    <property type="term" value="C:90S preribosome"/>
    <property type="evidence" value="ECO:0007669"/>
    <property type="project" value="TreeGrafter"/>
</dbReference>
<feature type="compositionally biased region" description="Basic and acidic residues" evidence="2">
    <location>
        <begin position="192"/>
        <end position="209"/>
    </location>
</feature>
<feature type="compositionally biased region" description="Acidic residues" evidence="2">
    <location>
        <begin position="210"/>
        <end position="223"/>
    </location>
</feature>
<feature type="compositionally biased region" description="Acidic residues" evidence="2">
    <location>
        <begin position="779"/>
        <end position="796"/>
    </location>
</feature>
<accession>A0A0G4GCG6</accession>
<gene>
    <name evidence="3" type="ORF">Cvel_21224.t2.CR2</name>
</gene>
<evidence type="ECO:0000313" key="3">
    <source>
        <dbReference type="EMBL" id="CEM26709.1"/>
    </source>
</evidence>
<dbReference type="GO" id="GO:0000480">
    <property type="term" value="P:endonucleolytic cleavage in 5'-ETS of tricistronic rRNA transcript (SSU-rRNA, 5.8S rRNA, LSU-rRNA)"/>
    <property type="evidence" value="ECO:0007669"/>
    <property type="project" value="TreeGrafter"/>
</dbReference>
<dbReference type="GO" id="GO:0000472">
    <property type="term" value="P:endonucleolytic cleavage to generate mature 5'-end of SSU-rRNA from (SSU-rRNA, 5.8S rRNA, LSU-rRNA)"/>
    <property type="evidence" value="ECO:0007669"/>
    <property type="project" value="TreeGrafter"/>
</dbReference>
<keyword evidence="1" id="KW-0677">Repeat</keyword>
<dbReference type="PANTHER" id="PTHR13102:SF0">
    <property type="entry name" value="NUCLEOLAR PROTEIN 9"/>
    <property type="match status" value="1"/>
</dbReference>
<dbReference type="InterPro" id="IPR001313">
    <property type="entry name" value="Pumilio_RNA-bd_rpt"/>
</dbReference>
<dbReference type="InterPro" id="IPR040000">
    <property type="entry name" value="NOP9"/>
</dbReference>
<feature type="compositionally biased region" description="Basic and acidic residues" evidence="2">
    <location>
        <begin position="875"/>
        <end position="915"/>
    </location>
</feature>
<evidence type="ECO:0000256" key="2">
    <source>
        <dbReference type="SAM" id="MobiDB-lite"/>
    </source>
</evidence>
<feature type="compositionally biased region" description="Basic residues" evidence="2">
    <location>
        <begin position="1"/>
        <end position="15"/>
    </location>
</feature>
<dbReference type="InterPro" id="IPR016024">
    <property type="entry name" value="ARM-type_fold"/>
</dbReference>